<dbReference type="EC" id="2.7.11.1" evidence="2"/>
<dbReference type="InterPro" id="IPR000719">
    <property type="entry name" value="Prot_kinase_dom"/>
</dbReference>
<accession>A0A2T0SI04</accession>
<dbReference type="AlphaFoldDB" id="A0A2T0SI04"/>
<evidence type="ECO:0000256" key="8">
    <source>
        <dbReference type="SAM" id="MobiDB-lite"/>
    </source>
</evidence>
<dbReference type="SMART" id="SM00220">
    <property type="entry name" value="S_TKc"/>
    <property type="match status" value="1"/>
</dbReference>
<dbReference type="PROSITE" id="PS00107">
    <property type="entry name" value="PROTEIN_KINASE_ATP"/>
    <property type="match status" value="1"/>
</dbReference>
<evidence type="ECO:0000259" key="9">
    <source>
        <dbReference type="PROSITE" id="PS50011"/>
    </source>
</evidence>
<evidence type="ECO:0000313" key="11">
    <source>
        <dbReference type="Proteomes" id="UP000239209"/>
    </source>
</evidence>
<comment type="caution">
    <text evidence="10">The sequence shown here is derived from an EMBL/GenBank/DDBJ whole genome shotgun (WGS) entry which is preliminary data.</text>
</comment>
<protein>
    <recommendedName>
        <fullName evidence="2">non-specific serine/threonine protein kinase</fullName>
        <ecNumber evidence="2">2.7.11.1</ecNumber>
    </recommendedName>
</protein>
<dbReference type="PANTHER" id="PTHR43671">
    <property type="entry name" value="SERINE/THREONINE-PROTEIN KINASE NEK"/>
    <property type="match status" value="1"/>
</dbReference>
<dbReference type="Pfam" id="PF00069">
    <property type="entry name" value="Pkinase"/>
    <property type="match status" value="1"/>
</dbReference>
<gene>
    <name evidence="10" type="ORF">CLV70_101153</name>
</gene>
<evidence type="ECO:0000256" key="2">
    <source>
        <dbReference type="ARBA" id="ARBA00012513"/>
    </source>
</evidence>
<organism evidence="10 11">
    <name type="scientific">Pseudosporangium ferrugineum</name>
    <dbReference type="NCBI Taxonomy" id="439699"/>
    <lineage>
        <taxon>Bacteria</taxon>
        <taxon>Bacillati</taxon>
        <taxon>Actinomycetota</taxon>
        <taxon>Actinomycetes</taxon>
        <taxon>Micromonosporales</taxon>
        <taxon>Micromonosporaceae</taxon>
        <taxon>Pseudosporangium</taxon>
    </lineage>
</organism>
<evidence type="ECO:0000313" key="10">
    <source>
        <dbReference type="EMBL" id="PRY32993.1"/>
    </source>
</evidence>
<evidence type="ECO:0000256" key="3">
    <source>
        <dbReference type="ARBA" id="ARBA00022679"/>
    </source>
</evidence>
<evidence type="ECO:0000256" key="7">
    <source>
        <dbReference type="PROSITE-ProRule" id="PRU10141"/>
    </source>
</evidence>
<keyword evidence="4 7" id="KW-0547">Nucleotide-binding</keyword>
<evidence type="ECO:0000256" key="6">
    <source>
        <dbReference type="ARBA" id="ARBA00022840"/>
    </source>
</evidence>
<feature type="compositionally biased region" description="Low complexity" evidence="8">
    <location>
        <begin position="419"/>
        <end position="431"/>
    </location>
</feature>
<keyword evidence="5 10" id="KW-0418">Kinase</keyword>
<dbReference type="Gene3D" id="1.10.510.10">
    <property type="entry name" value="Transferase(Phosphotransferase) domain 1"/>
    <property type="match status" value="1"/>
</dbReference>
<evidence type="ECO:0000256" key="5">
    <source>
        <dbReference type="ARBA" id="ARBA00022777"/>
    </source>
</evidence>
<dbReference type="InterPro" id="IPR017441">
    <property type="entry name" value="Protein_kinase_ATP_BS"/>
</dbReference>
<evidence type="ECO:0000256" key="4">
    <source>
        <dbReference type="ARBA" id="ARBA00022741"/>
    </source>
</evidence>
<keyword evidence="11" id="KW-1185">Reference proteome</keyword>
<sequence length="613" mass="63580">MSHIPPAPGDEAATIDLSGRCVGNSYVLICPVGHGATGTVWRGFEQTTGDQVAVKLLHEGLLRQPKLVTRFVQERSILKMLRHEHIVRVRDLFSVGESLGLAMDFVGGGSLRERLRAAGTLEPAEAARLLGQVAAALTQAHSLQIVHRDVKPDNILLHVRADRTDVRLTDFGIARVLDAPGVTTPHAVIGTPHYMAPETIGGGDATPAADVYALGIVLYELVCGRTPYTGEPFAVLRGHLDAPPPRPDGMPDPVWRVIGRCLGKDPAGRPSAADLELLLRALRDEMAGVPALPRPAVPGPGAGSVLPPGAGPASRSDPDALSAPRSGAEAGPASRSDPDALSAPRSGAEAGSVPRSGAEAVSVVPASAARARRRPPNRPRTWVWGRRAALAVLVAGALAGSGISGFRAWQESGNRTAGREAAPPGTAPAAPDRSPLPPANAATGSAPPKAAPAGTPSLAAGGPGRRDGAQPRTEVSAGIDLAAGGGKAEAQAEAGFGPYRCGEEYEWDVGHPVLAQPCHSLGAKVRVLGRMEASPGVQADISLTVRDARTDEVVAGPHTCRAVMFTDFTLEHTCGPVDLAVPTGGRYVVVETWEYTGRPLIPAGTARGQEFTW</sequence>
<name>A0A2T0SI04_9ACTN</name>
<dbReference type="InterPro" id="IPR011009">
    <property type="entry name" value="Kinase-like_dom_sf"/>
</dbReference>
<evidence type="ECO:0000256" key="1">
    <source>
        <dbReference type="ARBA" id="ARBA00010886"/>
    </source>
</evidence>
<dbReference type="CDD" id="cd14014">
    <property type="entry name" value="STKc_PknB_like"/>
    <property type="match status" value="1"/>
</dbReference>
<comment type="similarity">
    <text evidence="1">Belongs to the protein kinase superfamily. NEK Ser/Thr protein kinase family. NIMA subfamily.</text>
</comment>
<dbReference type="RefSeq" id="WP_158277670.1">
    <property type="nucleotide sequence ID" value="NZ_PVZG01000001.1"/>
</dbReference>
<feature type="domain" description="Protein kinase" evidence="9">
    <location>
        <begin position="26"/>
        <end position="279"/>
    </location>
</feature>
<feature type="region of interest" description="Disordered" evidence="8">
    <location>
        <begin position="410"/>
        <end position="473"/>
    </location>
</feature>
<dbReference type="EMBL" id="PVZG01000001">
    <property type="protein sequence ID" value="PRY32993.1"/>
    <property type="molecule type" value="Genomic_DNA"/>
</dbReference>
<reference evidence="10 11" key="1">
    <citation type="submission" date="2018-03" db="EMBL/GenBank/DDBJ databases">
        <title>Genomic Encyclopedia of Archaeal and Bacterial Type Strains, Phase II (KMG-II): from individual species to whole genera.</title>
        <authorList>
            <person name="Goeker M."/>
        </authorList>
    </citation>
    <scope>NUCLEOTIDE SEQUENCE [LARGE SCALE GENOMIC DNA]</scope>
    <source>
        <strain evidence="10 11">DSM 45348</strain>
    </source>
</reference>
<dbReference type="InterPro" id="IPR050660">
    <property type="entry name" value="NEK_Ser/Thr_kinase"/>
</dbReference>
<dbReference type="PANTHER" id="PTHR43671:SF13">
    <property type="entry name" value="SERINE_THREONINE-PROTEIN KINASE NEK2"/>
    <property type="match status" value="1"/>
</dbReference>
<keyword evidence="6 7" id="KW-0067">ATP-binding</keyword>
<dbReference type="GO" id="GO:0005524">
    <property type="term" value="F:ATP binding"/>
    <property type="evidence" value="ECO:0007669"/>
    <property type="project" value="UniProtKB-UniRule"/>
</dbReference>
<feature type="compositionally biased region" description="Low complexity" evidence="8">
    <location>
        <begin position="358"/>
        <end position="369"/>
    </location>
</feature>
<dbReference type="InterPro" id="IPR008271">
    <property type="entry name" value="Ser/Thr_kinase_AS"/>
</dbReference>
<keyword evidence="3" id="KW-0808">Transferase</keyword>
<feature type="binding site" evidence="7">
    <location>
        <position position="55"/>
    </location>
    <ligand>
        <name>ATP</name>
        <dbReference type="ChEBI" id="CHEBI:30616"/>
    </ligand>
</feature>
<proteinExistence type="inferred from homology"/>
<dbReference type="SUPFAM" id="SSF56112">
    <property type="entry name" value="Protein kinase-like (PK-like)"/>
    <property type="match status" value="1"/>
</dbReference>
<feature type="region of interest" description="Disordered" evidence="8">
    <location>
        <begin position="292"/>
        <end position="379"/>
    </location>
</feature>
<dbReference type="Proteomes" id="UP000239209">
    <property type="component" value="Unassembled WGS sequence"/>
</dbReference>
<dbReference type="GO" id="GO:0004674">
    <property type="term" value="F:protein serine/threonine kinase activity"/>
    <property type="evidence" value="ECO:0007669"/>
    <property type="project" value="UniProtKB-EC"/>
</dbReference>
<dbReference type="PROSITE" id="PS50011">
    <property type="entry name" value="PROTEIN_KINASE_DOM"/>
    <property type="match status" value="1"/>
</dbReference>
<dbReference type="OrthoDB" id="308915at2"/>
<dbReference type="PROSITE" id="PS00108">
    <property type="entry name" value="PROTEIN_KINASE_ST"/>
    <property type="match status" value="1"/>
</dbReference>